<reference evidence="5" key="1">
    <citation type="submission" date="2022-10" db="EMBL/GenBank/DDBJ databases">
        <title>Tapping the CABI collections for fungal endophytes: first genome assemblies for Collariella, Neodidymelliopsis, Ascochyta clinopodiicola, Didymella pomorum, Didymosphaeria variabile, Neocosmospora piperis and Neocucurbitaria cava.</title>
        <authorList>
            <person name="Hill R."/>
        </authorList>
    </citation>
    <scope>NUCLEOTIDE SEQUENCE</scope>
    <source>
        <strain evidence="5">IMI 356815</strain>
    </source>
</reference>
<dbReference type="PANTHER" id="PTHR24198">
    <property type="entry name" value="ANKYRIN REPEAT AND PROTEIN KINASE DOMAIN-CONTAINING PROTEIN"/>
    <property type="match status" value="1"/>
</dbReference>
<dbReference type="SUPFAM" id="SSF48403">
    <property type="entry name" value="Ankyrin repeat"/>
    <property type="match status" value="1"/>
</dbReference>
<gene>
    <name evidence="5" type="primary">BCL3</name>
    <name evidence="5" type="ORF">N0V89_000480</name>
</gene>
<dbReference type="PROSITE" id="PS50088">
    <property type="entry name" value="ANK_REPEAT"/>
    <property type="match status" value="4"/>
</dbReference>
<dbReference type="InterPro" id="IPR036770">
    <property type="entry name" value="Ankyrin_rpt-contain_sf"/>
</dbReference>
<comment type="caution">
    <text evidence="5">The sequence shown here is derived from an EMBL/GenBank/DDBJ whole genome shotgun (WGS) entry which is preliminary data.</text>
</comment>
<keyword evidence="1" id="KW-0677">Repeat</keyword>
<feature type="repeat" description="ANK" evidence="3">
    <location>
        <begin position="664"/>
        <end position="696"/>
    </location>
</feature>
<proteinExistence type="predicted"/>
<evidence type="ECO:0000313" key="5">
    <source>
        <dbReference type="EMBL" id="KAJ4359921.1"/>
    </source>
</evidence>
<dbReference type="PROSITE" id="PS50297">
    <property type="entry name" value="ANK_REP_REGION"/>
    <property type="match status" value="2"/>
</dbReference>
<dbReference type="Pfam" id="PF12796">
    <property type="entry name" value="Ank_2"/>
    <property type="match status" value="1"/>
</dbReference>
<evidence type="ECO:0000256" key="2">
    <source>
        <dbReference type="ARBA" id="ARBA00023043"/>
    </source>
</evidence>
<dbReference type="PANTHER" id="PTHR24198:SF165">
    <property type="entry name" value="ANKYRIN REPEAT-CONTAINING PROTEIN-RELATED"/>
    <property type="match status" value="1"/>
</dbReference>
<feature type="repeat" description="ANK" evidence="3">
    <location>
        <begin position="630"/>
        <end position="663"/>
    </location>
</feature>
<dbReference type="Gene3D" id="1.25.40.20">
    <property type="entry name" value="Ankyrin repeat-containing domain"/>
    <property type="match status" value="1"/>
</dbReference>
<dbReference type="Proteomes" id="UP001140513">
    <property type="component" value="Unassembled WGS sequence"/>
</dbReference>
<dbReference type="AlphaFoldDB" id="A0A9W8XVE5"/>
<dbReference type="Pfam" id="PF00023">
    <property type="entry name" value="Ank"/>
    <property type="match status" value="1"/>
</dbReference>
<evidence type="ECO:0000256" key="3">
    <source>
        <dbReference type="PROSITE-ProRule" id="PRU00023"/>
    </source>
</evidence>
<name>A0A9W8XVE5_9PLEO</name>
<dbReference type="GeneID" id="80904010"/>
<feature type="repeat" description="ANK" evidence="3">
    <location>
        <begin position="597"/>
        <end position="629"/>
    </location>
</feature>
<keyword evidence="2 3" id="KW-0040">ANK repeat</keyword>
<keyword evidence="6" id="KW-1185">Reference proteome</keyword>
<dbReference type="InterPro" id="IPR002110">
    <property type="entry name" value="Ankyrin_rpt"/>
</dbReference>
<feature type="repeat" description="ANK" evidence="3">
    <location>
        <begin position="699"/>
        <end position="731"/>
    </location>
</feature>
<dbReference type="EMBL" id="JAPEUX010000001">
    <property type="protein sequence ID" value="KAJ4359921.1"/>
    <property type="molecule type" value="Genomic_DNA"/>
</dbReference>
<dbReference type="OrthoDB" id="195446at2759"/>
<evidence type="ECO:0000313" key="6">
    <source>
        <dbReference type="Proteomes" id="UP001140513"/>
    </source>
</evidence>
<evidence type="ECO:0000256" key="1">
    <source>
        <dbReference type="ARBA" id="ARBA00022737"/>
    </source>
</evidence>
<protein>
    <submittedName>
        <fullName evidence="5">B-cell lymphoma 3 protein</fullName>
    </submittedName>
</protein>
<sequence>MSGLEIFGAVGVAASLIELAKKCSARLEKGRRTYHDLAALQRRVDVLTETINSVSDVLEDIRKQYHEHAPTTAETALWQHMESVLKIYHKNLVKLDSRLEEILHKRSKALTAIPADITRRAEDMRTYIQALDRLKLLFILISQRQLAVSQNSMHADLRGMRDSQEDKINAILQNIKEINDRFTQQQQARFGHTASVPSQETLIDSDDKLDTLSTHLNSIVIDVQASFSNPQKYSARSLAHEHLQSEPSPTHPDLDTEHSPDGSVQDITHIEPLQELAQRFKIQAELDLEHENYKDARCYQLESIKCFKELHDVYNVPFETYHEMRMKLKKIYQELGRYEDARQVLEENYSRRAPLAYEPGLVRQSVVLEGGEDMVHEADFSHEMAELLLKQFDDSKIPPDTSSDGQNVYWNRLREAEKHAKRAFRIRRELYGMHDDSCKQTASLLFGVYNRFRDKSIYAETYRDLYLLDHGHRQNPLLTIPSTSNSSMSRSLVPSVHSSLADAVRDHNTHFDDVVAIMGRMSLKELEETSGGKSVTMLAMDCKHCKQGERCGLIVDKLLRLEVSRDALLVYAVKKQRLDYCRLMLDHGANIDWLDPNHFTPLMHAVKIDSAAVVNFLLVEHADVNVVGERGLTALHMATGTRNEHIVQRLLDVNGVHIDATNASGLTALHHCVKQNNLGCAKRLIRAGADWNIKDKSGPGRTPLWIAVNEDKYTFVKTLLKLGARINMDDVPRSASRDIRNLLEKYQARDPG</sequence>
<dbReference type="RefSeq" id="XP_056076123.1">
    <property type="nucleotide sequence ID" value="XM_056209301.1"/>
</dbReference>
<accession>A0A9W8XVE5</accession>
<organism evidence="5 6">
    <name type="scientific">Didymosphaeria variabile</name>
    <dbReference type="NCBI Taxonomy" id="1932322"/>
    <lineage>
        <taxon>Eukaryota</taxon>
        <taxon>Fungi</taxon>
        <taxon>Dikarya</taxon>
        <taxon>Ascomycota</taxon>
        <taxon>Pezizomycotina</taxon>
        <taxon>Dothideomycetes</taxon>
        <taxon>Pleosporomycetidae</taxon>
        <taxon>Pleosporales</taxon>
        <taxon>Massarineae</taxon>
        <taxon>Didymosphaeriaceae</taxon>
        <taxon>Didymosphaeria</taxon>
    </lineage>
</organism>
<dbReference type="SMART" id="SM00248">
    <property type="entry name" value="ANK"/>
    <property type="match status" value="5"/>
</dbReference>
<evidence type="ECO:0000256" key="4">
    <source>
        <dbReference type="SAM" id="MobiDB-lite"/>
    </source>
</evidence>
<feature type="region of interest" description="Disordered" evidence="4">
    <location>
        <begin position="234"/>
        <end position="264"/>
    </location>
</feature>